<reference evidence="3 4" key="1">
    <citation type="submission" date="2019-04" db="EMBL/GenBank/DDBJ databases">
        <authorList>
            <person name="Hwang J.C."/>
        </authorList>
    </citation>
    <scope>NUCLEOTIDE SEQUENCE [LARGE SCALE GENOMIC DNA]</scope>
    <source>
        <strain evidence="3 4">IMCC35002</strain>
    </source>
</reference>
<proteinExistence type="predicted"/>
<keyword evidence="4" id="KW-1185">Reference proteome</keyword>
<evidence type="ECO:0008006" key="5">
    <source>
        <dbReference type="Google" id="ProtNLM"/>
    </source>
</evidence>
<evidence type="ECO:0000313" key="3">
    <source>
        <dbReference type="EMBL" id="TKB54716.1"/>
    </source>
</evidence>
<dbReference type="AlphaFoldDB" id="A0A4U1BS34"/>
<comment type="caution">
    <text evidence="3">The sequence shown here is derived from an EMBL/GenBank/DDBJ whole genome shotgun (WGS) entry which is preliminary data.</text>
</comment>
<feature type="compositionally biased region" description="Basic and acidic residues" evidence="1">
    <location>
        <begin position="166"/>
        <end position="177"/>
    </location>
</feature>
<dbReference type="Proteomes" id="UP000305675">
    <property type="component" value="Unassembled WGS sequence"/>
</dbReference>
<name>A0A4U1BS34_9GAMM</name>
<evidence type="ECO:0000313" key="4">
    <source>
        <dbReference type="Proteomes" id="UP000305675"/>
    </source>
</evidence>
<sequence>MRSPFVVISLWLLASFSQALGSSIDINRAEPLVLQLQYRSQILSDDLLAYDLDGELYLPIQQLSELLKLQTLVDLDHNQVEGQLGHDDHWFRLQSGLLSRAGQPYIKLDGMLNDDWDLFIPAPQMATWWQLDVDYNALNQQLALTSRVELPIDLLWARQQRQQQLEKRQQRQREPKPEISANAAIGDPSFYGQLSLNQDGSDTDLSLQLDAISDIAHHQSDLYLVLDEDTHRLRLGLQKQLDTPLMNFYRFGSITNQASPLLFGGQLGWGASLSQGDSLGADDISTILLEGPAPIGWDAELYRNGALLDAQRINSEGRYRFEQVPLYLGSNRFVIELYGPNGERQQLSFDRPVDTSILKQGEQQWQLSALKREDNQGIESQFNWGMGLSEQWSLQLGLAQQNLDHRGGGSYVSAVLSGQLFNTLSQFRFIEQLAQGYALEFSSQGYLGDWNWQFNADYLSDFDSSVELHEANQWRWNTRLFGYWQQLGWQFEAEGESGNYTNTTVQTQGRSKLGNWVHRLLWQDHQHSKITQQFTLSGRANKVRIRGSADLSWQPEFELARVGVNLNYPLSQRNSAATELSYLPTTKGKWFLSQYLNYQFPKWLFSVSLSGNDEDYLARMELSTGSLWQTGNNQWHWSAQDLTTQGAMEITAYWDQNGDGHQNEDEPGLAGIGFRCSGCKPQSETDNNGKLLLTDLPADSTIRLALIEASLPDPFMKASFVTKHLQLHSGLVERISLAVVMTSEIEGRVMMTTAAREEVAAKGMEVRLFRTENGALQSRGVIDFDGVFVLDGIPPGAYELELRNHRYPVTLSADGEIVSLGTIYLPQQ</sequence>
<feature type="signal peptide" evidence="2">
    <location>
        <begin position="1"/>
        <end position="19"/>
    </location>
</feature>
<feature type="chain" id="PRO_5020769604" description="Carboxypeptidase regulatory-like domain-containing protein" evidence="2">
    <location>
        <begin position="20"/>
        <end position="828"/>
    </location>
</feature>
<protein>
    <recommendedName>
        <fullName evidence="5">Carboxypeptidase regulatory-like domain-containing protein</fullName>
    </recommendedName>
</protein>
<accession>A0A4U1BS34</accession>
<keyword evidence="2" id="KW-0732">Signal</keyword>
<evidence type="ECO:0000256" key="1">
    <source>
        <dbReference type="SAM" id="MobiDB-lite"/>
    </source>
</evidence>
<dbReference type="OrthoDB" id="121544at2"/>
<feature type="region of interest" description="Disordered" evidence="1">
    <location>
        <begin position="166"/>
        <end position="185"/>
    </location>
</feature>
<evidence type="ECO:0000256" key="2">
    <source>
        <dbReference type="SAM" id="SignalP"/>
    </source>
</evidence>
<gene>
    <name evidence="3" type="ORF">FCL42_11230</name>
</gene>
<dbReference type="RefSeq" id="WP_136863516.1">
    <property type="nucleotide sequence ID" value="NZ_SWCJ01000007.1"/>
</dbReference>
<organism evidence="3 4">
    <name type="scientific">Ferrimonas aestuarii</name>
    <dbReference type="NCBI Taxonomy" id="2569539"/>
    <lineage>
        <taxon>Bacteria</taxon>
        <taxon>Pseudomonadati</taxon>
        <taxon>Pseudomonadota</taxon>
        <taxon>Gammaproteobacteria</taxon>
        <taxon>Alteromonadales</taxon>
        <taxon>Ferrimonadaceae</taxon>
        <taxon>Ferrimonas</taxon>
    </lineage>
</organism>
<dbReference type="EMBL" id="SWCJ01000007">
    <property type="protein sequence ID" value="TKB54716.1"/>
    <property type="molecule type" value="Genomic_DNA"/>
</dbReference>